<organism evidence="2 3">
    <name type="scientific">Colletotrichum sojae</name>
    <dbReference type="NCBI Taxonomy" id="2175907"/>
    <lineage>
        <taxon>Eukaryota</taxon>
        <taxon>Fungi</taxon>
        <taxon>Dikarya</taxon>
        <taxon>Ascomycota</taxon>
        <taxon>Pezizomycotina</taxon>
        <taxon>Sordariomycetes</taxon>
        <taxon>Hypocreomycetidae</taxon>
        <taxon>Glomerellales</taxon>
        <taxon>Glomerellaceae</taxon>
        <taxon>Colletotrichum</taxon>
        <taxon>Colletotrichum orchidearum species complex</taxon>
    </lineage>
</organism>
<dbReference type="Proteomes" id="UP000652219">
    <property type="component" value="Unassembled WGS sequence"/>
</dbReference>
<comment type="caution">
    <text evidence="2">The sequence shown here is derived from an EMBL/GenBank/DDBJ whole genome shotgun (WGS) entry which is preliminary data.</text>
</comment>
<feature type="signal peptide" evidence="1">
    <location>
        <begin position="1"/>
        <end position="19"/>
    </location>
</feature>
<evidence type="ECO:0000313" key="3">
    <source>
        <dbReference type="Proteomes" id="UP000652219"/>
    </source>
</evidence>
<name>A0A8H6JE05_9PEZI</name>
<proteinExistence type="predicted"/>
<keyword evidence="1" id="KW-0732">Signal</keyword>
<evidence type="ECO:0000313" key="2">
    <source>
        <dbReference type="EMBL" id="KAF6811360.1"/>
    </source>
</evidence>
<keyword evidence="3" id="KW-1185">Reference proteome</keyword>
<protein>
    <submittedName>
        <fullName evidence="2">C6 transcription factor</fullName>
    </submittedName>
</protein>
<accession>A0A8H6JE05</accession>
<gene>
    <name evidence="2" type="ORF">CSOJ01_05789</name>
</gene>
<evidence type="ECO:0000256" key="1">
    <source>
        <dbReference type="SAM" id="SignalP"/>
    </source>
</evidence>
<dbReference type="EMBL" id="WIGN01000075">
    <property type="protein sequence ID" value="KAF6811360.1"/>
    <property type="molecule type" value="Genomic_DNA"/>
</dbReference>
<dbReference type="AlphaFoldDB" id="A0A8H6JE05"/>
<feature type="chain" id="PRO_5034621497" evidence="1">
    <location>
        <begin position="20"/>
        <end position="76"/>
    </location>
</feature>
<reference evidence="2 3" key="1">
    <citation type="journal article" date="2020" name="Phytopathology">
        <title>Genome Sequence Resources of Colletotrichum truncatum, C. plurivorum, C. musicola, and C. sojae: Four Species Pathogenic to Soybean (Glycine max).</title>
        <authorList>
            <person name="Rogerio F."/>
            <person name="Boufleur T.R."/>
            <person name="Ciampi-Guillardi M."/>
            <person name="Sukno S.A."/>
            <person name="Thon M.R."/>
            <person name="Massola Junior N.S."/>
            <person name="Baroncelli R."/>
        </authorList>
    </citation>
    <scope>NUCLEOTIDE SEQUENCE [LARGE SCALE GENOMIC DNA]</scope>
    <source>
        <strain evidence="2 3">LFN0009</strain>
    </source>
</reference>
<sequence length="76" mass="7524">MQFSCIAALLAVMVASVSADVDVGSPCSGAGYECLTNNAGIAVCNGASWQLAAACGGCANACIWPVGGVYPPYCKC</sequence>